<dbReference type="Proteomes" id="UP000499080">
    <property type="component" value="Unassembled WGS sequence"/>
</dbReference>
<accession>A0A4Y2Q7N3</accession>
<evidence type="ECO:0000313" key="2">
    <source>
        <dbReference type="EMBL" id="GBN59570.1"/>
    </source>
</evidence>
<keyword evidence="4" id="KW-1185">Reference proteome</keyword>
<dbReference type="EMBL" id="BGPR01013182">
    <property type="protein sequence ID" value="GBN59570.1"/>
    <property type="molecule type" value="Genomic_DNA"/>
</dbReference>
<organism evidence="3 4">
    <name type="scientific">Araneus ventricosus</name>
    <name type="common">Orbweaver spider</name>
    <name type="synonym">Epeira ventricosa</name>
    <dbReference type="NCBI Taxonomy" id="182803"/>
    <lineage>
        <taxon>Eukaryota</taxon>
        <taxon>Metazoa</taxon>
        <taxon>Ecdysozoa</taxon>
        <taxon>Arthropoda</taxon>
        <taxon>Chelicerata</taxon>
        <taxon>Arachnida</taxon>
        <taxon>Araneae</taxon>
        <taxon>Araneomorphae</taxon>
        <taxon>Entelegynae</taxon>
        <taxon>Araneoidea</taxon>
        <taxon>Araneidae</taxon>
        <taxon>Araneus</taxon>
    </lineage>
</organism>
<reference evidence="3 4" key="1">
    <citation type="journal article" date="2019" name="Sci. Rep.">
        <title>Orb-weaving spider Araneus ventricosus genome elucidates the spidroin gene catalogue.</title>
        <authorList>
            <person name="Kono N."/>
            <person name="Nakamura H."/>
            <person name="Ohtoshi R."/>
            <person name="Moran D.A.P."/>
            <person name="Shinohara A."/>
            <person name="Yoshida Y."/>
            <person name="Fujiwara M."/>
            <person name="Mori M."/>
            <person name="Tomita M."/>
            <person name="Arakawa K."/>
        </authorList>
    </citation>
    <scope>NUCLEOTIDE SEQUENCE [LARGE SCALE GENOMIC DNA]</scope>
</reference>
<name>A0A4Y2Q7N3_ARAVE</name>
<dbReference type="EMBL" id="BGPR01013185">
    <property type="protein sequence ID" value="GBN59579.1"/>
    <property type="molecule type" value="Genomic_DNA"/>
</dbReference>
<protein>
    <submittedName>
        <fullName evidence="3">Uncharacterized protein</fullName>
    </submittedName>
</protein>
<evidence type="ECO:0000313" key="3">
    <source>
        <dbReference type="EMBL" id="GBN59579.1"/>
    </source>
</evidence>
<gene>
    <name evidence="1" type="ORF">AVEN_127695_1</name>
    <name evidence="3" type="ORF">AVEN_155167_1</name>
    <name evidence="2" type="ORF">AVEN_98235_1</name>
</gene>
<dbReference type="EMBL" id="BGPR01013179">
    <property type="protein sequence ID" value="GBN59559.1"/>
    <property type="molecule type" value="Genomic_DNA"/>
</dbReference>
<dbReference type="AlphaFoldDB" id="A0A4Y2Q7N3"/>
<comment type="caution">
    <text evidence="3">The sequence shown here is derived from an EMBL/GenBank/DDBJ whole genome shotgun (WGS) entry which is preliminary data.</text>
</comment>
<evidence type="ECO:0000313" key="4">
    <source>
        <dbReference type="Proteomes" id="UP000499080"/>
    </source>
</evidence>
<sequence>MRNQDQSSIVSWVVAKRNQDQSSIASWVVAKRNQDQMSIASWVFHSFVWFTAKTLDLFACLTRKLSKCHLLRGREAAPSGGQIHLLHMLISSCSKAIAEAAPNSPLSPSTTA</sequence>
<evidence type="ECO:0000313" key="1">
    <source>
        <dbReference type="EMBL" id="GBN59559.1"/>
    </source>
</evidence>
<proteinExistence type="predicted"/>